<dbReference type="PANTHER" id="PTHR33164:SF99">
    <property type="entry name" value="MARR FAMILY REGULATORY PROTEIN"/>
    <property type="match status" value="1"/>
</dbReference>
<accession>A0A6J4IV45</accession>
<dbReference type="SUPFAM" id="SSF46785">
    <property type="entry name" value="Winged helix' DNA-binding domain"/>
    <property type="match status" value="1"/>
</dbReference>
<dbReference type="SMART" id="SM00347">
    <property type="entry name" value="HTH_MARR"/>
    <property type="match status" value="1"/>
</dbReference>
<dbReference type="Gene3D" id="1.10.10.10">
    <property type="entry name" value="Winged helix-like DNA-binding domain superfamily/Winged helix DNA-binding domain"/>
    <property type="match status" value="1"/>
</dbReference>
<reference evidence="2" key="1">
    <citation type="submission" date="2020-02" db="EMBL/GenBank/DDBJ databases">
        <authorList>
            <person name="Meier V. D."/>
        </authorList>
    </citation>
    <scope>NUCLEOTIDE SEQUENCE</scope>
    <source>
        <strain evidence="2">AVDCRST_MAG52</strain>
    </source>
</reference>
<dbReference type="InterPro" id="IPR036388">
    <property type="entry name" value="WH-like_DNA-bd_sf"/>
</dbReference>
<organism evidence="2">
    <name type="scientific">uncultured Blastococcus sp</name>
    <dbReference type="NCBI Taxonomy" id="217144"/>
    <lineage>
        <taxon>Bacteria</taxon>
        <taxon>Bacillati</taxon>
        <taxon>Actinomycetota</taxon>
        <taxon>Actinomycetes</taxon>
        <taxon>Geodermatophilales</taxon>
        <taxon>Geodermatophilaceae</taxon>
        <taxon>Blastococcus</taxon>
        <taxon>environmental samples</taxon>
    </lineage>
</organism>
<feature type="domain" description="HTH marR-type" evidence="1">
    <location>
        <begin position="18"/>
        <end position="154"/>
    </location>
</feature>
<evidence type="ECO:0000313" key="2">
    <source>
        <dbReference type="EMBL" id="CAA9262930.1"/>
    </source>
</evidence>
<dbReference type="InterPro" id="IPR039422">
    <property type="entry name" value="MarR/SlyA-like"/>
</dbReference>
<dbReference type="PROSITE" id="PS50995">
    <property type="entry name" value="HTH_MARR_2"/>
    <property type="match status" value="1"/>
</dbReference>
<proteinExistence type="predicted"/>
<dbReference type="InterPro" id="IPR036390">
    <property type="entry name" value="WH_DNA-bd_sf"/>
</dbReference>
<protein>
    <submittedName>
        <fullName evidence="2">Transcriptional regulator, MarR family</fullName>
    </submittedName>
</protein>
<dbReference type="PANTHER" id="PTHR33164">
    <property type="entry name" value="TRANSCRIPTIONAL REGULATOR, MARR FAMILY"/>
    <property type="match status" value="1"/>
</dbReference>
<dbReference type="GO" id="GO:0006950">
    <property type="term" value="P:response to stress"/>
    <property type="evidence" value="ECO:0007669"/>
    <property type="project" value="TreeGrafter"/>
</dbReference>
<dbReference type="AlphaFoldDB" id="A0A6J4IV45"/>
<dbReference type="InterPro" id="IPR000835">
    <property type="entry name" value="HTH_MarR-typ"/>
</dbReference>
<dbReference type="GO" id="GO:0003700">
    <property type="term" value="F:DNA-binding transcription factor activity"/>
    <property type="evidence" value="ECO:0007669"/>
    <property type="project" value="InterPro"/>
</dbReference>
<dbReference type="EMBL" id="CADCTN010000191">
    <property type="protein sequence ID" value="CAA9262930.1"/>
    <property type="molecule type" value="Genomic_DNA"/>
</dbReference>
<sequence length="178" mass="19536">MSREVDTSVGGPVLTDEQQETWFAYMRVMLRLTYEMNRQLQTDSELSLPDYDVLNALADSPGRRLQLTALAARIGWERSRASHHLQRMSARGLVERCPSEQDGRATDAVLTDAGLGALRAATPGHAALVRQMFFDGLDPALLPALRTALEQIHEQVLATGSLPRPVVQHRLPGLQAGG</sequence>
<gene>
    <name evidence="2" type="ORF">AVDCRST_MAG52-2718</name>
</gene>
<name>A0A6J4IV45_9ACTN</name>
<dbReference type="Pfam" id="PF12802">
    <property type="entry name" value="MarR_2"/>
    <property type="match status" value="1"/>
</dbReference>
<evidence type="ECO:0000259" key="1">
    <source>
        <dbReference type="PROSITE" id="PS50995"/>
    </source>
</evidence>